<dbReference type="AlphaFoldDB" id="A0A1J4VDE3"/>
<evidence type="ECO:0000256" key="1">
    <source>
        <dbReference type="SAM" id="Phobius"/>
    </source>
</evidence>
<accession>A0A1J4VDE3</accession>
<protein>
    <submittedName>
        <fullName evidence="2">Uncharacterized protein</fullName>
    </submittedName>
</protein>
<reference evidence="2 3" key="1">
    <citation type="journal article" date="2016" name="Environ. Microbiol.">
        <title>Genomic resolution of a cold subsurface aquifer community provides metabolic insights for novel microbes adapted to high CO concentrations.</title>
        <authorList>
            <person name="Probst A.J."/>
            <person name="Castelle C.J."/>
            <person name="Singh A."/>
            <person name="Brown C.T."/>
            <person name="Anantharaman K."/>
            <person name="Sharon I."/>
            <person name="Hug L.A."/>
            <person name="Burstein D."/>
            <person name="Emerson J.B."/>
            <person name="Thomas B.C."/>
            <person name="Banfield J.F."/>
        </authorList>
    </citation>
    <scope>NUCLEOTIDE SEQUENCE [LARGE SCALE GENOMIC DNA]</scope>
    <source>
        <strain evidence="2">CG1_02_47_685</strain>
    </source>
</reference>
<organism evidence="2 3">
    <name type="scientific">Candidatus Nomurabacteria bacterium CG1_02_47_685</name>
    <dbReference type="NCBI Taxonomy" id="1805282"/>
    <lineage>
        <taxon>Bacteria</taxon>
        <taxon>Candidatus Nomuraibacteriota</taxon>
    </lineage>
</organism>
<keyword evidence="1" id="KW-1133">Transmembrane helix</keyword>
<comment type="caution">
    <text evidence="2">The sequence shown here is derived from an EMBL/GenBank/DDBJ whole genome shotgun (WGS) entry which is preliminary data.</text>
</comment>
<name>A0A1J4VDE3_9BACT</name>
<proteinExistence type="predicted"/>
<gene>
    <name evidence="2" type="ORF">AUJ44_00630</name>
</gene>
<dbReference type="Proteomes" id="UP000183206">
    <property type="component" value="Unassembled WGS sequence"/>
</dbReference>
<feature type="transmembrane region" description="Helical" evidence="1">
    <location>
        <begin position="122"/>
        <end position="140"/>
    </location>
</feature>
<feature type="transmembrane region" description="Helical" evidence="1">
    <location>
        <begin position="58"/>
        <end position="76"/>
    </location>
</feature>
<feature type="transmembrane region" description="Helical" evidence="1">
    <location>
        <begin position="88"/>
        <end position="110"/>
    </location>
</feature>
<feature type="transmembrane region" description="Helical" evidence="1">
    <location>
        <begin position="29"/>
        <end position="46"/>
    </location>
</feature>
<evidence type="ECO:0000313" key="3">
    <source>
        <dbReference type="Proteomes" id="UP000183206"/>
    </source>
</evidence>
<feature type="transmembrane region" description="Helical" evidence="1">
    <location>
        <begin position="160"/>
        <end position="177"/>
    </location>
</feature>
<keyword evidence="1" id="KW-0812">Transmembrane</keyword>
<dbReference type="EMBL" id="MNVO01000013">
    <property type="protein sequence ID" value="OIO33281.1"/>
    <property type="molecule type" value="Genomic_DNA"/>
</dbReference>
<keyword evidence="1" id="KW-0472">Membrane</keyword>
<evidence type="ECO:0000313" key="2">
    <source>
        <dbReference type="EMBL" id="OIO33281.1"/>
    </source>
</evidence>
<sequence>MSLKNFLSEKFFLREADKGSGKMPGSHTIKWWAVAALAALIIVSMFSAAADAMQIHKMWIMPAVGIVVGAFFWKKIAVVIGELFQTPVARFGFLLGVYTALAWAMYQFLPKIIQARWGASERAVWLLLVPVGFFAIPALWHLLGPANLLPGDAKIVRRGYRGLAMGILIFIAWSYWVETQPTRLFDPEGQSLFWVDENGAKAYFAPGVDPLSGVPLRQGTKEDAERILASGSGFPHWGDGSLLASVDKLFTDVSVDIDIKGPVWKFCWDEIEMASGEDPNRLERNHCDEAIVTRYVPTGNNLGFSEMEFDVIWKVKGDGVGPRAHWEWNKRSSPTRGTYTQDGDPGNPDHGVWWGLTYDREGKRFIGGVFKDADGNLYNFRLGSPRS</sequence>